<dbReference type="AlphaFoldDB" id="Q554P5"/>
<comment type="caution">
    <text evidence="2">The sequence shown here is derived from an EMBL/GenBank/DDBJ whole genome shotgun (WGS) entry which is preliminary data.</text>
</comment>
<dbReference type="PhylomeDB" id="Q554P5"/>
<gene>
    <name evidence="2" type="ORF">DDB_G0274987</name>
</gene>
<dbReference type="FunCoup" id="Q554P5">
    <property type="interactions" value="877"/>
</dbReference>
<reference evidence="2 3" key="1">
    <citation type="journal article" date="2005" name="Nature">
        <title>The genome of the social amoeba Dictyostelium discoideum.</title>
        <authorList>
            <consortium name="The Dictyostelium discoideum Sequencing Consortium"/>
            <person name="Eichinger L."/>
            <person name="Pachebat J.A."/>
            <person name="Glockner G."/>
            <person name="Rajandream M.A."/>
            <person name="Sucgang R."/>
            <person name="Berriman M."/>
            <person name="Song J."/>
            <person name="Olsen R."/>
            <person name="Szafranski K."/>
            <person name="Xu Q."/>
            <person name="Tunggal B."/>
            <person name="Kummerfeld S."/>
            <person name="Madera M."/>
            <person name="Konfortov B.A."/>
            <person name="Rivero F."/>
            <person name="Bankier A.T."/>
            <person name="Lehmann R."/>
            <person name="Hamlin N."/>
            <person name="Davies R."/>
            <person name="Gaudet P."/>
            <person name="Fey P."/>
            <person name="Pilcher K."/>
            <person name="Chen G."/>
            <person name="Saunders D."/>
            <person name="Sodergren E."/>
            <person name="Davis P."/>
            <person name="Kerhornou A."/>
            <person name="Nie X."/>
            <person name="Hall N."/>
            <person name="Anjard C."/>
            <person name="Hemphill L."/>
            <person name="Bason N."/>
            <person name="Farbrother P."/>
            <person name="Desany B."/>
            <person name="Just E."/>
            <person name="Morio T."/>
            <person name="Rost R."/>
            <person name="Churcher C."/>
            <person name="Cooper J."/>
            <person name="Haydock S."/>
            <person name="van Driessche N."/>
            <person name="Cronin A."/>
            <person name="Goodhead I."/>
            <person name="Muzny D."/>
            <person name="Mourier T."/>
            <person name="Pain A."/>
            <person name="Lu M."/>
            <person name="Harper D."/>
            <person name="Lindsay R."/>
            <person name="Hauser H."/>
            <person name="James K."/>
            <person name="Quiles M."/>
            <person name="Madan Babu M."/>
            <person name="Saito T."/>
            <person name="Buchrieser C."/>
            <person name="Wardroper A."/>
            <person name="Felder M."/>
            <person name="Thangavelu M."/>
            <person name="Johnson D."/>
            <person name="Knights A."/>
            <person name="Loulseged H."/>
            <person name="Mungall K."/>
            <person name="Oliver K."/>
            <person name="Price C."/>
            <person name="Quail M.A."/>
            <person name="Urushihara H."/>
            <person name="Hernandez J."/>
            <person name="Rabbinowitsch E."/>
            <person name="Steffen D."/>
            <person name="Sanders M."/>
            <person name="Ma J."/>
            <person name="Kohara Y."/>
            <person name="Sharp S."/>
            <person name="Simmonds M."/>
            <person name="Spiegler S."/>
            <person name="Tivey A."/>
            <person name="Sugano S."/>
            <person name="White B."/>
            <person name="Walker D."/>
            <person name="Woodward J."/>
            <person name="Winckler T."/>
            <person name="Tanaka Y."/>
            <person name="Shaulsky G."/>
            <person name="Schleicher M."/>
            <person name="Weinstock G."/>
            <person name="Rosenthal A."/>
            <person name="Cox E.C."/>
            <person name="Chisholm R.L."/>
            <person name="Gibbs R."/>
            <person name="Loomis W.F."/>
            <person name="Platzer M."/>
            <person name="Kay R.R."/>
            <person name="Williams J."/>
            <person name="Dear P.H."/>
            <person name="Noegel A.A."/>
            <person name="Barrell B."/>
            <person name="Kuspa A."/>
        </authorList>
    </citation>
    <scope>NUCLEOTIDE SEQUENCE [LARGE SCALE GENOMIC DNA]</scope>
    <source>
        <strain evidence="2 3">AX4</strain>
    </source>
</reference>
<evidence type="ECO:0000313" key="2">
    <source>
        <dbReference type="EMBL" id="EAL70386.1"/>
    </source>
</evidence>
<dbReference type="InterPro" id="IPR021837">
    <property type="entry name" value="CfaA/B/C"/>
</dbReference>
<feature type="transmembrane region" description="Helical" evidence="1">
    <location>
        <begin position="7"/>
        <end position="28"/>
    </location>
</feature>
<name>Q554P5_DICDI</name>
<dbReference type="eggNOG" id="ENOG502RI6Y">
    <property type="taxonomic scope" value="Eukaryota"/>
</dbReference>
<dbReference type="VEuPathDB" id="AmoebaDB:DDB_G0274987"/>
<sequence length="220" mass="24759">MKFENIIYFLSLLLLIGSTILVVESVYYVEMTPYEDDACTVSKGESGVGYAFVVGECFAVGSFAPIINNYVISLSGVGNNTATFHQYQNSDSTCSQANPVNDVTYQSGSCYNAPNYADNNMYPNIYNYVLVSIVENPTSMPQYAFKFTQYSDSNCATNPQWYFFYTNGTTFHYGNNDFSKFYCDEGERNIVKVHQVIAHLQIYTDHVVVMHGHGKNPFTI</sequence>
<proteinExistence type="predicted"/>
<dbReference type="HOGENOM" id="CLU_1258105_0_0_1"/>
<dbReference type="PaxDb" id="44689-DDB0217584"/>
<dbReference type="KEGG" id="ddi:DDB_G0274987"/>
<dbReference type="dictyBase" id="DDB_G0274987"/>
<dbReference type="GeneID" id="8619706"/>
<protein>
    <submittedName>
        <fullName evidence="2">Uncharacterized protein</fullName>
    </submittedName>
</protein>
<evidence type="ECO:0000313" key="3">
    <source>
        <dbReference type="Proteomes" id="UP000002195"/>
    </source>
</evidence>
<keyword evidence="1" id="KW-0812">Transmembrane</keyword>
<organism evidence="2 3">
    <name type="scientific">Dictyostelium discoideum</name>
    <name type="common">Social amoeba</name>
    <dbReference type="NCBI Taxonomy" id="44689"/>
    <lineage>
        <taxon>Eukaryota</taxon>
        <taxon>Amoebozoa</taxon>
        <taxon>Evosea</taxon>
        <taxon>Eumycetozoa</taxon>
        <taxon>Dictyostelia</taxon>
        <taxon>Dictyosteliales</taxon>
        <taxon>Dictyosteliaceae</taxon>
        <taxon>Dictyostelium</taxon>
    </lineage>
</organism>
<keyword evidence="1" id="KW-0472">Membrane</keyword>
<dbReference type="Proteomes" id="UP000002195">
    <property type="component" value="Unassembled WGS sequence"/>
</dbReference>
<dbReference type="Pfam" id="PF11912">
    <property type="entry name" value="CfaA_B_C"/>
    <property type="match status" value="1"/>
</dbReference>
<feature type="transmembrane region" description="Helical" evidence="1">
    <location>
        <begin position="48"/>
        <end position="67"/>
    </location>
</feature>
<keyword evidence="1" id="KW-1133">Transmembrane helix</keyword>
<dbReference type="PANTHER" id="PTHR38739:SF2">
    <property type="match status" value="1"/>
</dbReference>
<dbReference type="InParanoid" id="Q554P5"/>
<accession>Q554P5</accession>
<keyword evidence="3" id="KW-1185">Reference proteome</keyword>
<dbReference type="PANTHER" id="PTHR38739">
    <property type="match status" value="1"/>
</dbReference>
<dbReference type="EMBL" id="AAFI02000012">
    <property type="protein sequence ID" value="EAL70386.1"/>
    <property type="molecule type" value="Genomic_DNA"/>
</dbReference>
<evidence type="ECO:0000256" key="1">
    <source>
        <dbReference type="SAM" id="Phobius"/>
    </source>
</evidence>
<dbReference type="RefSeq" id="XP_644278.1">
    <property type="nucleotide sequence ID" value="XM_639186.1"/>
</dbReference>